<dbReference type="GO" id="GO:0016301">
    <property type="term" value="F:kinase activity"/>
    <property type="evidence" value="ECO:0007669"/>
    <property type="project" value="UniProtKB-KW"/>
</dbReference>
<dbReference type="PROSITE" id="PS51158">
    <property type="entry name" value="ALPHA_KINASE"/>
    <property type="match status" value="1"/>
</dbReference>
<evidence type="ECO:0000256" key="1">
    <source>
        <dbReference type="ARBA" id="ARBA00022527"/>
    </source>
</evidence>
<reference evidence="6" key="1">
    <citation type="submission" date="2022-08" db="EMBL/GenBank/DDBJ databases">
        <title>Novel sulfate-reducing endosymbionts in the free-living metamonad Anaeramoeba.</title>
        <authorList>
            <person name="Jerlstrom-Hultqvist J."/>
            <person name="Cepicka I."/>
            <person name="Gallot-Lavallee L."/>
            <person name="Salas-Leiva D."/>
            <person name="Curtis B.A."/>
            <person name="Zahonova K."/>
            <person name="Pipaliya S."/>
            <person name="Dacks J."/>
            <person name="Roger A.J."/>
        </authorList>
    </citation>
    <scope>NUCLEOTIDE SEQUENCE</scope>
    <source>
        <strain evidence="6">Schooner1</strain>
    </source>
</reference>
<proteinExistence type="predicted"/>
<dbReference type="InterPro" id="IPR036465">
    <property type="entry name" value="vWFA_dom_sf"/>
</dbReference>
<evidence type="ECO:0000259" key="5">
    <source>
        <dbReference type="PROSITE" id="PS51158"/>
    </source>
</evidence>
<dbReference type="CDD" id="cd00198">
    <property type="entry name" value="vWFA"/>
    <property type="match status" value="1"/>
</dbReference>
<dbReference type="InterPro" id="IPR052969">
    <property type="entry name" value="Thr-specific_kinase-like"/>
</dbReference>
<keyword evidence="2" id="KW-0808">Transferase</keyword>
<feature type="compositionally biased region" description="Basic residues" evidence="4">
    <location>
        <begin position="10"/>
        <end position="23"/>
    </location>
</feature>
<dbReference type="EMBL" id="JAOAOG010000226">
    <property type="protein sequence ID" value="KAJ6239314.1"/>
    <property type="molecule type" value="Genomic_DNA"/>
</dbReference>
<dbReference type="Pfam" id="PF02816">
    <property type="entry name" value="Alpha_kinase"/>
    <property type="match status" value="1"/>
</dbReference>
<dbReference type="Gene3D" id="3.20.200.10">
    <property type="entry name" value="MHCK/EF2 kinase"/>
    <property type="match status" value="1"/>
</dbReference>
<dbReference type="SUPFAM" id="SSF53300">
    <property type="entry name" value="vWA-like"/>
    <property type="match status" value="1"/>
</dbReference>
<feature type="region of interest" description="Disordered" evidence="4">
    <location>
        <begin position="1"/>
        <end position="32"/>
    </location>
</feature>
<evidence type="ECO:0000256" key="2">
    <source>
        <dbReference type="ARBA" id="ARBA00022679"/>
    </source>
</evidence>
<organism evidence="6 7">
    <name type="scientific">Anaeramoeba flamelloides</name>
    <dbReference type="NCBI Taxonomy" id="1746091"/>
    <lineage>
        <taxon>Eukaryota</taxon>
        <taxon>Metamonada</taxon>
        <taxon>Anaeramoebidae</taxon>
        <taxon>Anaeramoeba</taxon>
    </lineage>
</organism>
<dbReference type="SUPFAM" id="SSF56112">
    <property type="entry name" value="Protein kinase-like (PK-like)"/>
    <property type="match status" value="1"/>
</dbReference>
<keyword evidence="3 6" id="KW-0418">Kinase</keyword>
<dbReference type="PANTHER" id="PTHR47763:SF1">
    <property type="entry name" value="DUF659 DOMAIN-CONTAINING PROTEIN"/>
    <property type="match status" value="1"/>
</dbReference>
<dbReference type="PANTHER" id="PTHR47763">
    <property type="entry name" value="ALPHA-PROTEIN KINASE VWKA"/>
    <property type="match status" value="1"/>
</dbReference>
<dbReference type="Proteomes" id="UP001150062">
    <property type="component" value="Unassembled WGS sequence"/>
</dbReference>
<feature type="domain" description="Alpha-type protein kinase" evidence="5">
    <location>
        <begin position="481"/>
        <end position="691"/>
    </location>
</feature>
<dbReference type="Gene3D" id="3.40.50.410">
    <property type="entry name" value="von Willebrand factor, type A domain"/>
    <property type="match status" value="1"/>
</dbReference>
<sequence length="752" mass="89279">MKTKIPNLHQVKKKKKNVKKNKFKTSQERATKTEIEKTKKELLQLKRNINTKKRMRYKRRKKLIKKNKKEQEKKRRKKEKHLRATINPENKEIVISIKKEKNWKRKEKEKKEKKKEKEKEKEKVHSKVVPISDNNTEIPSFLRIDLSLRNPFKSELDHKEKKRVKKLTNEIADKLKKTIDLCFLMDLTRSVDVGYWLDLTRYSITDLMKALKEMHPYCKIRIAFVGYRDRDCNNYNLTERIEFTEDTNEFKKQLNVIKAEADSDFCEDIVAGFEEVLKLEWKSPNQILIHFADSPCHGVQFHDLFTEHPKYKRKKLDRYPKGIPNQKPASFFLKKFKAQGIDYHFVKFRSCTDKMIEQFKIHYDSASNLQTITVHDYSKTRRSRKKKSTKKGDSILFNNHEKFDDETNKQQDKDKKFVPLILKVIKQNAEHLENTIHKVSYSIQKRMLENGKIPDISDETKWHKVEIMNFCSIDSKAQYLEALFNTKSRKINTVLIRVMMTKYPHHKSQSMSMSHVVEIDNGYHWIAKEFTDFIDMKVVKKEFINLAYASFVCKEIALSFNEYRLFRILNVLPCFVGCFPQRDIEDHIFYLIKPHIRTESIIELSKENVLPIIHQLLEAFSHYTHKISKGECLLSEFKGLQSPLIITSLTIFIKNAKIDFGNTAGNSSDIQKWFQNHKCNQFCHSLQLKHPLKNNKDDKTLPINDVLTYQLLCSNKLCGSIFEFNTINYRSTDDHLCYKCQQIKTRNKFLLL</sequence>
<evidence type="ECO:0000313" key="6">
    <source>
        <dbReference type="EMBL" id="KAJ6239314.1"/>
    </source>
</evidence>
<accession>A0ABQ8Y4U9</accession>
<evidence type="ECO:0000313" key="7">
    <source>
        <dbReference type="Proteomes" id="UP001150062"/>
    </source>
</evidence>
<feature type="compositionally biased region" description="Basic residues" evidence="4">
    <location>
        <begin position="50"/>
        <end position="83"/>
    </location>
</feature>
<feature type="compositionally biased region" description="Basic and acidic residues" evidence="4">
    <location>
        <begin position="115"/>
        <end position="125"/>
    </location>
</feature>
<comment type="caution">
    <text evidence="6">The sequence shown here is derived from an EMBL/GenBank/DDBJ whole genome shotgun (WGS) entry which is preliminary data.</text>
</comment>
<feature type="region of interest" description="Disordered" evidence="4">
    <location>
        <begin position="50"/>
        <end position="90"/>
    </location>
</feature>
<dbReference type="InterPro" id="IPR004166">
    <property type="entry name" value="a-kinase_dom"/>
</dbReference>
<evidence type="ECO:0000256" key="4">
    <source>
        <dbReference type="SAM" id="MobiDB-lite"/>
    </source>
</evidence>
<name>A0ABQ8Y4U9_9EUKA</name>
<evidence type="ECO:0000256" key="3">
    <source>
        <dbReference type="ARBA" id="ARBA00022777"/>
    </source>
</evidence>
<keyword evidence="7" id="KW-1185">Reference proteome</keyword>
<protein>
    <submittedName>
        <fullName evidence="6">Alpha-protein kinase vwka</fullName>
    </submittedName>
</protein>
<dbReference type="InterPro" id="IPR011009">
    <property type="entry name" value="Kinase-like_dom_sf"/>
</dbReference>
<gene>
    <name evidence="6" type="ORF">M0813_25197</name>
</gene>
<keyword evidence="1" id="KW-0723">Serine/threonine-protein kinase</keyword>
<feature type="region of interest" description="Disordered" evidence="4">
    <location>
        <begin position="104"/>
        <end position="127"/>
    </location>
</feature>
<feature type="compositionally biased region" description="Basic residues" evidence="4">
    <location>
        <begin position="104"/>
        <end position="114"/>
    </location>
</feature>